<gene>
    <name evidence="1" type="ORF">AOQ72_01725</name>
</gene>
<dbReference type="EMBL" id="LJYF01000040">
    <property type="protein sequence ID" value="KRP89112.1"/>
    <property type="molecule type" value="Genomic_DNA"/>
</dbReference>
<proteinExistence type="predicted"/>
<evidence type="ECO:0000313" key="1">
    <source>
        <dbReference type="EMBL" id="KRP89112.1"/>
    </source>
</evidence>
<organism evidence="1 2">
    <name type="scientific">Bradyrhizobium yuanmingense</name>
    <dbReference type="NCBI Taxonomy" id="108015"/>
    <lineage>
        <taxon>Bacteria</taxon>
        <taxon>Pseudomonadati</taxon>
        <taxon>Pseudomonadota</taxon>
        <taxon>Alphaproteobacteria</taxon>
        <taxon>Hyphomicrobiales</taxon>
        <taxon>Nitrobacteraceae</taxon>
        <taxon>Bradyrhizobium</taxon>
    </lineage>
</organism>
<dbReference type="Gene3D" id="2.40.128.380">
    <property type="entry name" value="T3SS negative regulator GrlR"/>
    <property type="match status" value="2"/>
</dbReference>
<name>A0A0R3BV45_9BRAD</name>
<reference evidence="1 2" key="1">
    <citation type="submission" date="2015-09" db="EMBL/GenBank/DDBJ databases">
        <title>Draft Genome Sequence of the Strain BR 3267 (Bradyrhizobium yuanmingense) recommended as inoculant for cowpea in Brazil.</title>
        <authorList>
            <person name="Simoes-Araujo J.L."/>
            <person name="Zilli J.E."/>
        </authorList>
    </citation>
    <scope>NUCLEOTIDE SEQUENCE [LARGE SCALE GENOMIC DNA]</scope>
    <source>
        <strain evidence="1 2">BR3267</strain>
    </source>
</reference>
<evidence type="ECO:0008006" key="3">
    <source>
        <dbReference type="Google" id="ProtNLM"/>
    </source>
</evidence>
<evidence type="ECO:0000313" key="2">
    <source>
        <dbReference type="Proteomes" id="UP000051380"/>
    </source>
</evidence>
<accession>A0A0R3BV45</accession>
<sequence length="240" mass="25383">MNELSSAFDGLFKSEFSINQMVGRSVTYVRRGKLLGGNSGFAHIGNYHVEGDSIRVEVTSRRHNFGADHQSLLGSDVSSISVVGRPVGKAFHFEGSSPQVPGAVFRSIMTPLDESDLPAPGMIGEGGISNGLYSIHLKILDGVPGGLTGVMLLNNGRILGGDAFFYYLGSYSSSSGRWRGQIVNQEHTPARGEDPVFGGHEIGIGFSGTCDAKGGFLEGTALAGKRSIRFEADLKLICAA</sequence>
<protein>
    <recommendedName>
        <fullName evidence="3">T3SS negative regulator,GrlR</fullName>
    </recommendedName>
</protein>
<dbReference type="RefSeq" id="WP_057030066.1">
    <property type="nucleotide sequence ID" value="NZ_LJYF01000040.1"/>
</dbReference>
<dbReference type="InterPro" id="IPR043019">
    <property type="entry name" value="GrlR_sf"/>
</dbReference>
<dbReference type="AlphaFoldDB" id="A0A0R3BV45"/>
<comment type="caution">
    <text evidence="1">The sequence shown here is derived from an EMBL/GenBank/DDBJ whole genome shotgun (WGS) entry which is preliminary data.</text>
</comment>
<dbReference type="OrthoDB" id="8250215at2"/>
<dbReference type="Proteomes" id="UP000051380">
    <property type="component" value="Unassembled WGS sequence"/>
</dbReference>